<dbReference type="PROSITE" id="PS51886">
    <property type="entry name" value="TLDC"/>
    <property type="match status" value="1"/>
</dbReference>
<gene>
    <name evidence="2" type="ORF">FMOSSE_LOCUS9402</name>
</gene>
<dbReference type="AlphaFoldDB" id="A0A9N9CRZ9"/>
<dbReference type="SMART" id="SM00584">
    <property type="entry name" value="TLDc"/>
    <property type="match status" value="1"/>
</dbReference>
<evidence type="ECO:0000259" key="1">
    <source>
        <dbReference type="PROSITE" id="PS51886"/>
    </source>
</evidence>
<name>A0A9N9CRZ9_FUNMO</name>
<organism evidence="2 3">
    <name type="scientific">Funneliformis mosseae</name>
    <name type="common">Endomycorrhizal fungus</name>
    <name type="synonym">Glomus mosseae</name>
    <dbReference type="NCBI Taxonomy" id="27381"/>
    <lineage>
        <taxon>Eukaryota</taxon>
        <taxon>Fungi</taxon>
        <taxon>Fungi incertae sedis</taxon>
        <taxon>Mucoromycota</taxon>
        <taxon>Glomeromycotina</taxon>
        <taxon>Glomeromycetes</taxon>
        <taxon>Glomerales</taxon>
        <taxon>Glomeraceae</taxon>
        <taxon>Funneliformis</taxon>
    </lineage>
</organism>
<reference evidence="2" key="1">
    <citation type="submission" date="2021-06" db="EMBL/GenBank/DDBJ databases">
        <authorList>
            <person name="Kallberg Y."/>
            <person name="Tangrot J."/>
            <person name="Rosling A."/>
        </authorList>
    </citation>
    <scope>NUCLEOTIDE SEQUENCE</scope>
    <source>
        <strain evidence="2">87-6 pot B 2015</strain>
    </source>
</reference>
<evidence type="ECO:0000313" key="3">
    <source>
        <dbReference type="Proteomes" id="UP000789375"/>
    </source>
</evidence>
<dbReference type="Pfam" id="PF07534">
    <property type="entry name" value="TLD"/>
    <property type="match status" value="1"/>
</dbReference>
<evidence type="ECO:0000313" key="2">
    <source>
        <dbReference type="EMBL" id="CAG8609935.1"/>
    </source>
</evidence>
<proteinExistence type="predicted"/>
<dbReference type="EMBL" id="CAJVPP010002737">
    <property type="protein sequence ID" value="CAG8609935.1"/>
    <property type="molecule type" value="Genomic_DNA"/>
</dbReference>
<keyword evidence="3" id="KW-1185">Reference proteome</keyword>
<protein>
    <submittedName>
        <fullName evidence="2">12504_t:CDS:1</fullName>
    </submittedName>
</protein>
<accession>A0A9N9CRZ9</accession>
<dbReference type="Proteomes" id="UP000789375">
    <property type="component" value="Unassembled WGS sequence"/>
</dbReference>
<feature type="domain" description="TLDc" evidence="1">
    <location>
        <begin position="104"/>
        <end position="283"/>
    </location>
</feature>
<sequence length="285" mass="33682">MELWNYVLNWGMAQTTELRGKTITNLRFWNEEDYNALKSTLDPFIKHIRFFDISARNFHVKIWPLRKVLPEALFDDLVSFHRSNDSPNRNQLAHRHGRITVDSLIIEPKHAYILANWIQRKDPNTRIPKDIQYSFNLIYRGSRDGYDNQIIRSKCHGHEACILVIKTKMDEMIIGGYNPCGWKYYDESSSTDPYFHDFEEFSYAESFIYTLDDGNDLNDAKISRIMNTNFAISDNSRNGPLRFGNRDLVIDQNTGTCHHTYYERPILDRHKFTIDEMEIFEFCKG</sequence>
<dbReference type="InterPro" id="IPR006571">
    <property type="entry name" value="TLDc_dom"/>
</dbReference>
<comment type="caution">
    <text evidence="2">The sequence shown here is derived from an EMBL/GenBank/DDBJ whole genome shotgun (WGS) entry which is preliminary data.</text>
</comment>